<accession>A0A0A2USF0</accession>
<dbReference type="OrthoDB" id="2973296at2"/>
<keyword evidence="1" id="KW-1133">Transmembrane helix</keyword>
<keyword evidence="1" id="KW-0472">Membrane</keyword>
<evidence type="ECO:0000313" key="3">
    <source>
        <dbReference type="Proteomes" id="UP000030153"/>
    </source>
</evidence>
<feature type="transmembrane region" description="Helical" evidence="1">
    <location>
        <begin position="51"/>
        <end position="68"/>
    </location>
</feature>
<dbReference type="STRING" id="1385513.N780_08505"/>
<name>A0A0A2USF0_9BACI</name>
<keyword evidence="1" id="KW-0812">Transmembrane</keyword>
<comment type="caution">
    <text evidence="2">The sequence shown here is derived from an EMBL/GenBank/DDBJ whole genome shotgun (WGS) entry which is preliminary data.</text>
</comment>
<evidence type="ECO:0000256" key="1">
    <source>
        <dbReference type="SAM" id="Phobius"/>
    </source>
</evidence>
<dbReference type="EMBL" id="AVBG01000007">
    <property type="protein sequence ID" value="KGP91242.1"/>
    <property type="molecule type" value="Genomic_DNA"/>
</dbReference>
<protein>
    <submittedName>
        <fullName evidence="2">Uncharacterized protein</fullName>
    </submittedName>
</protein>
<evidence type="ECO:0000313" key="2">
    <source>
        <dbReference type="EMBL" id="KGP91242.1"/>
    </source>
</evidence>
<dbReference type="Proteomes" id="UP000030153">
    <property type="component" value="Unassembled WGS sequence"/>
</dbReference>
<gene>
    <name evidence="2" type="ORF">N780_08505</name>
</gene>
<sequence>MSTSATPKVNKSRDGVLGPRSNGFNMAIIYGLLFVPLMVVMGKEITVDSLGIPALLLFLLVNGSELFIAKVRNKAVPQWMIVGSFVVTVLTAVMMAMVLH</sequence>
<organism evidence="2 3">
    <name type="scientific">Pontibacillus chungwhensis BH030062</name>
    <dbReference type="NCBI Taxonomy" id="1385513"/>
    <lineage>
        <taxon>Bacteria</taxon>
        <taxon>Bacillati</taxon>
        <taxon>Bacillota</taxon>
        <taxon>Bacilli</taxon>
        <taxon>Bacillales</taxon>
        <taxon>Bacillaceae</taxon>
        <taxon>Pontibacillus</taxon>
    </lineage>
</organism>
<feature type="transmembrane region" description="Helical" evidence="1">
    <location>
        <begin position="21"/>
        <end position="39"/>
    </location>
</feature>
<reference evidence="2 3" key="1">
    <citation type="submission" date="2013-08" db="EMBL/GenBank/DDBJ databases">
        <title>Genome of Pontibacillus chungwhensis.</title>
        <authorList>
            <person name="Wang Q."/>
            <person name="Wang G."/>
        </authorList>
    </citation>
    <scope>NUCLEOTIDE SEQUENCE [LARGE SCALE GENOMIC DNA]</scope>
    <source>
        <strain evidence="2 3">BH030062</strain>
    </source>
</reference>
<dbReference type="RefSeq" id="WP_052115012.1">
    <property type="nucleotide sequence ID" value="NZ_AVBG01000007.1"/>
</dbReference>
<dbReference type="AlphaFoldDB" id="A0A0A2USF0"/>
<proteinExistence type="predicted"/>
<dbReference type="eggNOG" id="ENOG50331HS">
    <property type="taxonomic scope" value="Bacteria"/>
</dbReference>
<keyword evidence="3" id="KW-1185">Reference proteome</keyword>
<feature type="transmembrane region" description="Helical" evidence="1">
    <location>
        <begin position="80"/>
        <end position="99"/>
    </location>
</feature>